<evidence type="ECO:0000313" key="2">
    <source>
        <dbReference type="EMBL" id="KAF0736329.1"/>
    </source>
</evidence>
<dbReference type="InterPro" id="IPR056866">
    <property type="entry name" value="Znf_WRKY19"/>
</dbReference>
<organism evidence="2 3">
    <name type="scientific">Aphanomyces euteiches</name>
    <dbReference type="NCBI Taxonomy" id="100861"/>
    <lineage>
        <taxon>Eukaryota</taxon>
        <taxon>Sar</taxon>
        <taxon>Stramenopiles</taxon>
        <taxon>Oomycota</taxon>
        <taxon>Saprolegniomycetes</taxon>
        <taxon>Saprolegniales</taxon>
        <taxon>Verrucalvaceae</taxon>
        <taxon>Aphanomyces</taxon>
    </lineage>
</organism>
<comment type="caution">
    <text evidence="2">The sequence shown here is derived from an EMBL/GenBank/DDBJ whole genome shotgun (WGS) entry which is preliminary data.</text>
</comment>
<dbReference type="AlphaFoldDB" id="A0A6G0X8J7"/>
<evidence type="ECO:0000259" key="1">
    <source>
        <dbReference type="Pfam" id="PF24906"/>
    </source>
</evidence>
<dbReference type="PANTHER" id="PTHR31827">
    <property type="entry name" value="EMB|CAB89363.1"/>
    <property type="match status" value="1"/>
</dbReference>
<gene>
    <name evidence="2" type="ORF">Ae201684_007349</name>
</gene>
<dbReference type="EMBL" id="VJMJ01000089">
    <property type="protein sequence ID" value="KAF0736329.1"/>
    <property type="molecule type" value="Genomic_DNA"/>
</dbReference>
<keyword evidence="3" id="KW-1185">Reference proteome</keyword>
<proteinExistence type="predicted"/>
<feature type="domain" description="WRKY19-like zinc finger" evidence="1">
    <location>
        <begin position="205"/>
        <end position="228"/>
    </location>
</feature>
<dbReference type="PANTHER" id="PTHR31827:SF1">
    <property type="entry name" value="EMB|CAB89363.1"/>
    <property type="match status" value="1"/>
</dbReference>
<sequence length="305" mass="32775">MNALDASSVAEFSKVTSSNCAIFCRQIHPGKHGGCRQLRHSWICFGIAMSSSLHDTTAALAIDSDICSIIHDLQEWMYIVNQPKERKASTEDFDSSSLSIDELGSILLDATPASSDSESLISECDVDPATNSTMVCRVESCLREARFYGLCTSHGGINKCQVLGCSRRAKRGSLCPLHGGTKCCRVQWCANAAQTQGLCKAHGGGPRCTMPGCDKSSQGRGLCRAHGGGKRCDHEGCTRGVQRGNKCATHGGVRVCTVDGCSRMDRGGGLCEVHRRDHKCIVSGCTRLRHVQSLCKLHLRLMAAA</sequence>
<dbReference type="Pfam" id="PF24906">
    <property type="entry name" value="Zf_WRKY19"/>
    <property type="match status" value="1"/>
</dbReference>
<name>A0A6G0X8J7_9STRA</name>
<dbReference type="Proteomes" id="UP000481153">
    <property type="component" value="Unassembled WGS sequence"/>
</dbReference>
<protein>
    <recommendedName>
        <fullName evidence="1">WRKY19-like zinc finger domain-containing protein</fullName>
    </recommendedName>
</protein>
<dbReference type="VEuPathDB" id="FungiDB:AeMF1_020378"/>
<reference evidence="2 3" key="1">
    <citation type="submission" date="2019-07" db="EMBL/GenBank/DDBJ databases">
        <title>Genomics analysis of Aphanomyces spp. identifies a new class of oomycete effector associated with host adaptation.</title>
        <authorList>
            <person name="Gaulin E."/>
        </authorList>
    </citation>
    <scope>NUCLEOTIDE SEQUENCE [LARGE SCALE GENOMIC DNA]</scope>
    <source>
        <strain evidence="2 3">ATCC 201684</strain>
    </source>
</reference>
<evidence type="ECO:0000313" key="3">
    <source>
        <dbReference type="Proteomes" id="UP000481153"/>
    </source>
</evidence>
<accession>A0A6G0X8J7</accession>